<dbReference type="PANTHER" id="PTHR33324">
    <property type="entry name" value="EXPRESSED PROTEIN"/>
    <property type="match status" value="1"/>
</dbReference>
<feature type="compositionally biased region" description="Low complexity" evidence="1">
    <location>
        <begin position="8"/>
        <end position="22"/>
    </location>
</feature>
<feature type="compositionally biased region" description="Basic and acidic residues" evidence="1">
    <location>
        <begin position="218"/>
        <end position="231"/>
    </location>
</feature>
<evidence type="ECO:0000313" key="2">
    <source>
        <dbReference type="EMBL" id="PLW38907.1"/>
    </source>
</evidence>
<dbReference type="PANTHER" id="PTHR33324:SF2">
    <property type="entry name" value="MYB_SANT-LIKE DNA-BINDING DOMAIN-CONTAINING PROTEIN"/>
    <property type="match status" value="1"/>
</dbReference>
<feature type="region of interest" description="Disordered" evidence="1">
    <location>
        <begin position="127"/>
        <end position="189"/>
    </location>
</feature>
<dbReference type="EMBL" id="PGCJ01000201">
    <property type="protein sequence ID" value="PLW38907.1"/>
    <property type="molecule type" value="Genomic_DNA"/>
</dbReference>
<reference evidence="2 3" key="1">
    <citation type="submission" date="2017-11" db="EMBL/GenBank/DDBJ databases">
        <title>De novo assembly and phasing of dikaryotic genomes from two isolates of Puccinia coronata f. sp. avenae, the causal agent of oat crown rust.</title>
        <authorList>
            <person name="Miller M.E."/>
            <person name="Zhang Y."/>
            <person name="Omidvar V."/>
            <person name="Sperschneider J."/>
            <person name="Schwessinger B."/>
            <person name="Raley C."/>
            <person name="Palmer J.M."/>
            <person name="Garnica D."/>
            <person name="Upadhyaya N."/>
            <person name="Rathjen J."/>
            <person name="Taylor J.M."/>
            <person name="Park R.F."/>
            <person name="Dodds P.N."/>
            <person name="Hirsch C.D."/>
            <person name="Kianian S.F."/>
            <person name="Figueroa M."/>
        </authorList>
    </citation>
    <scope>NUCLEOTIDE SEQUENCE [LARGE SCALE GENOMIC DNA]</scope>
    <source>
        <strain evidence="2">12NC29</strain>
    </source>
</reference>
<feature type="compositionally biased region" description="Basic residues" evidence="1">
    <location>
        <begin position="232"/>
        <end position="243"/>
    </location>
</feature>
<dbReference type="Proteomes" id="UP000235388">
    <property type="component" value="Unassembled WGS sequence"/>
</dbReference>
<accession>A0A2N5UMQ8</accession>
<sequence length="279" mass="31531">MPRKRKISTATQPQPATPSTQKTPKEKKAPVSWEKDGEAGVSSIRILLDWLAVEGNYRRWRGNTKHGSTKSALANKILALMVDAGITHRDNKGIQTRIQDLQSSYSKAFKICKFWDELDPIMATRTVSNPPVTRESTDLSIPTLLSSTTNKSELPLNRSTPRGANDNDNSGLSRAEIPPIAGTATPASKKKSVSKYSELVDFEKYMADNAAYRTKSLAAREKRDKSKTKNEKKQRKQERKMKKVALAYKKQKLRIEDERLQIVKMEAQSKKRKLEMEEV</sequence>
<dbReference type="OrthoDB" id="2506530at2759"/>
<evidence type="ECO:0000313" key="3">
    <source>
        <dbReference type="Proteomes" id="UP000235388"/>
    </source>
</evidence>
<protein>
    <submittedName>
        <fullName evidence="2">Uncharacterized protein</fullName>
    </submittedName>
</protein>
<organism evidence="2 3">
    <name type="scientific">Puccinia coronata f. sp. avenae</name>
    <dbReference type="NCBI Taxonomy" id="200324"/>
    <lineage>
        <taxon>Eukaryota</taxon>
        <taxon>Fungi</taxon>
        <taxon>Dikarya</taxon>
        <taxon>Basidiomycota</taxon>
        <taxon>Pucciniomycotina</taxon>
        <taxon>Pucciniomycetes</taxon>
        <taxon>Pucciniales</taxon>
        <taxon>Pucciniaceae</taxon>
        <taxon>Puccinia</taxon>
    </lineage>
</organism>
<keyword evidence="3" id="KW-1185">Reference proteome</keyword>
<feature type="compositionally biased region" description="Basic and acidic residues" evidence="1">
    <location>
        <begin position="23"/>
        <end position="36"/>
    </location>
</feature>
<gene>
    <name evidence="2" type="ORF">PCANC_15912</name>
</gene>
<proteinExistence type="predicted"/>
<feature type="region of interest" description="Disordered" evidence="1">
    <location>
        <begin position="215"/>
        <end position="243"/>
    </location>
</feature>
<feature type="region of interest" description="Disordered" evidence="1">
    <location>
        <begin position="1"/>
        <end position="36"/>
    </location>
</feature>
<evidence type="ECO:0000256" key="1">
    <source>
        <dbReference type="SAM" id="MobiDB-lite"/>
    </source>
</evidence>
<name>A0A2N5UMQ8_9BASI</name>
<dbReference type="AlphaFoldDB" id="A0A2N5UMQ8"/>
<comment type="caution">
    <text evidence="2">The sequence shown here is derived from an EMBL/GenBank/DDBJ whole genome shotgun (WGS) entry which is preliminary data.</text>
</comment>
<feature type="compositionally biased region" description="Polar residues" evidence="1">
    <location>
        <begin position="138"/>
        <end position="172"/>
    </location>
</feature>